<feature type="domain" description="Sodium/calcium exchanger membrane region" evidence="9">
    <location>
        <begin position="92"/>
        <end position="260"/>
    </location>
</feature>
<proteinExistence type="predicted"/>
<dbReference type="Gramene" id="CMQ284CT">
    <property type="protein sequence ID" value="CMQ284CT"/>
    <property type="gene ID" value="CMQ284C"/>
</dbReference>
<dbReference type="STRING" id="280699.M1VKS5"/>
<evidence type="ECO:0000256" key="6">
    <source>
        <dbReference type="ARBA" id="ARBA00023136"/>
    </source>
</evidence>
<keyword evidence="2" id="KW-0813">Transport</keyword>
<dbReference type="OMA" id="AVMITCN"/>
<dbReference type="eggNOG" id="KOG1397">
    <property type="taxonomic scope" value="Eukaryota"/>
</dbReference>
<keyword evidence="3 8" id="KW-0812">Transmembrane</keyword>
<dbReference type="EMBL" id="AP006499">
    <property type="protein sequence ID" value="BAM82163.1"/>
    <property type="molecule type" value="Genomic_DNA"/>
</dbReference>
<evidence type="ECO:0000256" key="2">
    <source>
        <dbReference type="ARBA" id="ARBA00022448"/>
    </source>
</evidence>
<dbReference type="PANTHER" id="PTHR31503:SF22">
    <property type="entry name" value="VACUOLAR CALCIUM ION TRANSPORTER"/>
    <property type="match status" value="1"/>
</dbReference>
<feature type="transmembrane region" description="Helical" evidence="8">
    <location>
        <begin position="189"/>
        <end position="207"/>
    </location>
</feature>
<feature type="region of interest" description="Disordered" evidence="7">
    <location>
        <begin position="373"/>
        <end position="394"/>
    </location>
</feature>
<sequence>MDEATHDEWSPLVAASSGGSGFGRHASGHLELLPEHWTIRREPHQRLAPKTTSLPQRFFPYSWMRYRVNVLLLLVPPGLAGSRLNLSPSFIFWSNFFGIFPLGILLGRFTEHISWYSTAALGALLNATFGNAVEFIFAVSALRHRLTDVLKATMLGSIIGNELFVTGFCFLVGGLHFREQTFAPTFSDTNMSILHITTIGILFPSVFRQAVDAHRRQAVANETASNATSIVNNASSRDVYVSRCTSVLLLALYVAYLVFELVTHAEAVEAPGSRSSPLSASASALGFLGAEQALERRDAGAGDGVDAQRLECSAGTQCDESDMISVSAGVLHEMERGQSMDTSSFPDDAYANTRYGDADVRRMRSLQNNNAADAQVGAGNPAGQAARSTRPQPCTAEQATLTEVPDLSLWANIVLLLLCTLLISFCTDALVGSLEQAAAALSLPPPFVSFILLPLVGNIAEHLGAVSMAMQNKMDLAVRIAVGSAVQVGLLVFPALVLVAWLLGIPLTLEIPLFGGFALIASTVVLANAMRDSTSNWLEGIELLAVYFIICVCYYFTS</sequence>
<dbReference type="HOGENOM" id="CLU_008721_4_2_1"/>
<evidence type="ECO:0000259" key="9">
    <source>
        <dbReference type="Pfam" id="PF01699"/>
    </source>
</evidence>
<gene>
    <name evidence="10" type="ORF">CYME_CMQ284C</name>
</gene>
<evidence type="ECO:0000256" key="8">
    <source>
        <dbReference type="SAM" id="Phobius"/>
    </source>
</evidence>
<keyword evidence="4 8" id="KW-1133">Transmembrane helix</keyword>
<evidence type="ECO:0000256" key="3">
    <source>
        <dbReference type="ARBA" id="ARBA00022692"/>
    </source>
</evidence>
<evidence type="ECO:0000313" key="11">
    <source>
        <dbReference type="Proteomes" id="UP000007014"/>
    </source>
</evidence>
<dbReference type="Gene3D" id="1.20.1420.30">
    <property type="entry name" value="NCX, central ion-binding region"/>
    <property type="match status" value="2"/>
</dbReference>
<evidence type="ECO:0000313" key="10">
    <source>
        <dbReference type="EMBL" id="BAM82163.1"/>
    </source>
</evidence>
<dbReference type="GO" id="GO:0006874">
    <property type="term" value="P:intracellular calcium ion homeostasis"/>
    <property type="evidence" value="ECO:0007669"/>
    <property type="project" value="TreeGrafter"/>
</dbReference>
<comment type="subcellular location">
    <subcellularLocation>
        <location evidence="1">Endomembrane system</location>
        <topology evidence="1">Multi-pass membrane protein</topology>
    </subcellularLocation>
</comment>
<dbReference type="Proteomes" id="UP000007014">
    <property type="component" value="Chromosome 17"/>
</dbReference>
<feature type="region of interest" description="Disordered" evidence="7">
    <location>
        <begin position="1"/>
        <end position="20"/>
    </location>
</feature>
<evidence type="ECO:0000256" key="5">
    <source>
        <dbReference type="ARBA" id="ARBA00023065"/>
    </source>
</evidence>
<feature type="transmembrane region" description="Helical" evidence="8">
    <location>
        <begin position="511"/>
        <end position="530"/>
    </location>
</feature>
<feature type="transmembrane region" description="Helical" evidence="8">
    <location>
        <begin position="537"/>
        <end position="557"/>
    </location>
</feature>
<dbReference type="Pfam" id="PF01699">
    <property type="entry name" value="Na_Ca_ex"/>
    <property type="match status" value="2"/>
</dbReference>
<name>M1VKS5_CYAM1</name>
<organism evidence="10 11">
    <name type="scientific">Cyanidioschyzon merolae (strain NIES-3377 / 10D)</name>
    <name type="common">Unicellular red alga</name>
    <dbReference type="NCBI Taxonomy" id="280699"/>
    <lineage>
        <taxon>Eukaryota</taxon>
        <taxon>Rhodophyta</taxon>
        <taxon>Bangiophyceae</taxon>
        <taxon>Cyanidiales</taxon>
        <taxon>Cyanidiaceae</taxon>
        <taxon>Cyanidioschyzon</taxon>
    </lineage>
</organism>
<keyword evidence="11" id="KW-1185">Reference proteome</keyword>
<dbReference type="GO" id="GO:0005774">
    <property type="term" value="C:vacuolar membrane"/>
    <property type="evidence" value="ECO:0007669"/>
    <property type="project" value="UniProtKB-ARBA"/>
</dbReference>
<accession>M1VKS5</accession>
<evidence type="ECO:0000256" key="4">
    <source>
        <dbReference type="ARBA" id="ARBA00022989"/>
    </source>
</evidence>
<feature type="transmembrane region" description="Helical" evidence="8">
    <location>
        <begin position="119"/>
        <end position="142"/>
    </location>
</feature>
<feature type="transmembrane region" description="Helical" evidence="8">
    <location>
        <begin position="476"/>
        <end position="505"/>
    </location>
</feature>
<dbReference type="OrthoDB" id="1699231at2759"/>
<reference evidence="10 11" key="2">
    <citation type="journal article" date="2007" name="BMC Biol.">
        <title>A 100%-complete sequence reveals unusually simple genomic features in the hot-spring red alga Cyanidioschyzon merolae.</title>
        <authorList>
            <person name="Nozaki H."/>
            <person name="Takano H."/>
            <person name="Misumi O."/>
            <person name="Terasawa K."/>
            <person name="Matsuzaki M."/>
            <person name="Maruyama S."/>
            <person name="Nishida K."/>
            <person name="Yagisawa F."/>
            <person name="Yoshida Y."/>
            <person name="Fujiwara T."/>
            <person name="Takio S."/>
            <person name="Tamura K."/>
            <person name="Chung S.J."/>
            <person name="Nakamura S."/>
            <person name="Kuroiwa H."/>
            <person name="Tanaka K."/>
            <person name="Sato N."/>
            <person name="Kuroiwa T."/>
        </authorList>
    </citation>
    <scope>NUCLEOTIDE SEQUENCE [LARGE SCALE GENOMIC DNA]</scope>
    <source>
        <strain evidence="10 11">10D</strain>
    </source>
</reference>
<feature type="transmembrane region" description="Helical" evidence="8">
    <location>
        <begin position="154"/>
        <end position="177"/>
    </location>
</feature>
<feature type="domain" description="Sodium/calcium exchanger membrane region" evidence="9">
    <location>
        <begin position="413"/>
        <end position="553"/>
    </location>
</feature>
<protein>
    <submittedName>
        <fullName evidence="10">Probable calcium/proton antiporter</fullName>
    </submittedName>
</protein>
<dbReference type="InterPro" id="IPR004713">
    <property type="entry name" value="CaH_exchang"/>
</dbReference>
<feature type="transmembrane region" description="Helical" evidence="8">
    <location>
        <begin position="409"/>
        <end position="431"/>
    </location>
</feature>
<keyword evidence="6 8" id="KW-0472">Membrane</keyword>
<evidence type="ECO:0000256" key="1">
    <source>
        <dbReference type="ARBA" id="ARBA00004127"/>
    </source>
</evidence>
<dbReference type="KEGG" id="cme:CYME_CMQ284C"/>
<dbReference type="AlphaFoldDB" id="M1VKS5"/>
<feature type="transmembrane region" description="Helical" evidence="8">
    <location>
        <begin position="90"/>
        <end position="107"/>
    </location>
</feature>
<dbReference type="InterPro" id="IPR004837">
    <property type="entry name" value="NaCa_Exmemb"/>
</dbReference>
<dbReference type="RefSeq" id="XP_005538199.1">
    <property type="nucleotide sequence ID" value="XM_005538142.1"/>
</dbReference>
<reference evidence="10 11" key="1">
    <citation type="journal article" date="2004" name="Nature">
        <title>Genome sequence of the ultrasmall unicellular red alga Cyanidioschyzon merolae 10D.</title>
        <authorList>
            <person name="Matsuzaki M."/>
            <person name="Misumi O."/>
            <person name="Shin-i T."/>
            <person name="Maruyama S."/>
            <person name="Takahara M."/>
            <person name="Miyagishima S."/>
            <person name="Mori T."/>
            <person name="Nishida K."/>
            <person name="Yagisawa F."/>
            <person name="Nishida K."/>
            <person name="Yoshida Y."/>
            <person name="Nishimura Y."/>
            <person name="Nakao S."/>
            <person name="Kobayashi T."/>
            <person name="Momoyama Y."/>
            <person name="Higashiyama T."/>
            <person name="Minoda A."/>
            <person name="Sano M."/>
            <person name="Nomoto H."/>
            <person name="Oishi K."/>
            <person name="Hayashi H."/>
            <person name="Ohta F."/>
            <person name="Nishizaka S."/>
            <person name="Haga S."/>
            <person name="Miura S."/>
            <person name="Morishita T."/>
            <person name="Kabeya Y."/>
            <person name="Terasawa K."/>
            <person name="Suzuki Y."/>
            <person name="Ishii Y."/>
            <person name="Asakawa S."/>
            <person name="Takano H."/>
            <person name="Ohta N."/>
            <person name="Kuroiwa H."/>
            <person name="Tanaka K."/>
            <person name="Shimizu N."/>
            <person name="Sugano S."/>
            <person name="Sato N."/>
            <person name="Nozaki H."/>
            <person name="Ogasawara N."/>
            <person name="Kohara Y."/>
            <person name="Kuroiwa T."/>
        </authorList>
    </citation>
    <scope>NUCLEOTIDE SEQUENCE [LARGE SCALE GENOMIC DNA]</scope>
    <source>
        <strain evidence="10 11">10D</strain>
    </source>
</reference>
<dbReference type="GeneID" id="16996245"/>
<dbReference type="GO" id="GO:0015369">
    <property type="term" value="F:calcium:proton antiporter activity"/>
    <property type="evidence" value="ECO:0007669"/>
    <property type="project" value="UniProtKB-ARBA"/>
</dbReference>
<dbReference type="GO" id="GO:0012505">
    <property type="term" value="C:endomembrane system"/>
    <property type="evidence" value="ECO:0007669"/>
    <property type="project" value="UniProtKB-SubCell"/>
</dbReference>
<dbReference type="InterPro" id="IPR044880">
    <property type="entry name" value="NCX_ion-bd_dom_sf"/>
</dbReference>
<keyword evidence="5" id="KW-0406">Ion transport</keyword>
<evidence type="ECO:0000256" key="7">
    <source>
        <dbReference type="SAM" id="MobiDB-lite"/>
    </source>
</evidence>
<dbReference type="PANTHER" id="PTHR31503">
    <property type="entry name" value="VACUOLAR CALCIUM ION TRANSPORTER"/>
    <property type="match status" value="1"/>
</dbReference>